<dbReference type="Proteomes" id="UP000694386">
    <property type="component" value="Unplaced"/>
</dbReference>
<evidence type="ECO:0000313" key="13">
    <source>
        <dbReference type="RefSeq" id="XP_027288917.1"/>
    </source>
</evidence>
<evidence type="ECO:0000259" key="3">
    <source>
        <dbReference type="Pfam" id="PF20884"/>
    </source>
</evidence>
<comment type="similarity">
    <text evidence="1">Belongs to the PWWP3A family.</text>
</comment>
<dbReference type="GeneTree" id="ENSGT00390000001700"/>
<evidence type="ECO:0000259" key="4">
    <source>
        <dbReference type="Pfam" id="PF20886"/>
    </source>
</evidence>
<dbReference type="CDD" id="cd06080">
    <property type="entry name" value="PWWP_MUM1-like"/>
    <property type="match status" value="1"/>
</dbReference>
<dbReference type="Pfam" id="PF20886">
    <property type="entry name" value="PWP3A-B_C"/>
    <property type="match status" value="1"/>
</dbReference>
<reference evidence="10" key="3">
    <citation type="journal article" date="2013" name="Nat. Biotechnol.">
        <title>Chinese hamster genome sequenced from sorted chromosomes.</title>
        <authorList>
            <person name="Brinkrolf K."/>
            <person name="Rupp O."/>
            <person name="Laux H."/>
            <person name="Kollin F."/>
            <person name="Ernst W."/>
            <person name="Linke B."/>
            <person name="Kofler R."/>
            <person name="Romand S."/>
            <person name="Hesse F."/>
            <person name="Budach W.E."/>
            <person name="Galosy S."/>
            <person name="Muller D."/>
            <person name="Noll T."/>
            <person name="Wienberg J."/>
            <person name="Jostock T."/>
            <person name="Leonard M."/>
            <person name="Grillari J."/>
            <person name="Tauch A."/>
            <person name="Goesmann A."/>
            <person name="Helk B."/>
            <person name="Mott J.E."/>
            <person name="Puhler A."/>
            <person name="Borth N."/>
        </authorList>
    </citation>
    <scope>NUCLEOTIDE SEQUENCE [LARGE SCALE GENOMIC DNA]</scope>
    <source>
        <strain evidence="10">17A/GY</strain>
    </source>
</reference>
<evidence type="ECO:0000313" key="8">
    <source>
        <dbReference type="Ensembl" id="ENSCGRP00001004164.1"/>
    </source>
</evidence>
<evidence type="ECO:0000256" key="1">
    <source>
        <dbReference type="ARBA" id="ARBA00008188"/>
    </source>
</evidence>
<dbReference type="KEGG" id="cge:100758054"/>
<dbReference type="InterPro" id="IPR035504">
    <property type="entry name" value="MUM1-like_PWWP"/>
</dbReference>
<dbReference type="EMBL" id="JH003101">
    <property type="protein sequence ID" value="EGW12735.1"/>
    <property type="molecule type" value="Genomic_DNA"/>
</dbReference>
<evidence type="ECO:0000313" key="11">
    <source>
        <dbReference type="Proteomes" id="UP001108280"/>
    </source>
</evidence>
<dbReference type="InterPro" id="IPR048765">
    <property type="entry name" value="PWP3A_3B_4_N"/>
</dbReference>
<reference evidence="11" key="6">
    <citation type="journal article" date="2020" name="Biotechnol. Bioeng.">
        <title>Chromosome-scale scaffolds for the Chinese hamster reference genome assembly to facilitate the study of the CHO epigenome.</title>
        <authorList>
            <person name="Hilliard W."/>
            <person name="MacDonald M."/>
            <person name="Lee K.H."/>
        </authorList>
    </citation>
    <scope>NUCLEOTIDE SEQUENCE [LARGE SCALE GENOMIC DNA]</scope>
    <source>
        <strain evidence="11">17A/GY</strain>
    </source>
</reference>
<evidence type="ECO:0000313" key="7">
    <source>
        <dbReference type="EMBL" id="ERE65236.1"/>
    </source>
</evidence>
<dbReference type="RefSeq" id="XP_027288918.1">
    <property type="nucleotide sequence ID" value="XM_027433117.2"/>
</dbReference>
<dbReference type="InterPro" id="IPR048795">
    <property type="entry name" value="PWP3A_3B_4_C"/>
</dbReference>
<name>G3IIS4_CRIGR</name>
<feature type="domain" description="PWWP" evidence="5">
    <location>
        <begin position="6"/>
        <end position="99"/>
    </location>
</feature>
<dbReference type="Proteomes" id="UP000001075">
    <property type="component" value="Unassembled WGS sequence"/>
</dbReference>
<dbReference type="EMBL" id="KE685606">
    <property type="protein sequence ID" value="ERE65236.1"/>
    <property type="molecule type" value="Genomic_DNA"/>
</dbReference>
<protein>
    <submittedName>
        <fullName evidence="6">Mutated melanoma-associated antigen 1-like protein 1</fullName>
    </submittedName>
    <submittedName>
        <fullName evidence="12 13 14">PWWP domain-containing DNA repair factor 3B</fullName>
    </submittedName>
    <submittedName>
        <fullName evidence="7 8">PWWP domain-containing protein MUM1L1-like</fullName>
    </submittedName>
</protein>
<dbReference type="PaxDb" id="10029-XP_007606595.1"/>
<evidence type="ECO:0000313" key="14">
    <source>
        <dbReference type="RefSeq" id="XP_027288918.1"/>
    </source>
</evidence>
<feature type="compositionally biased region" description="Basic and acidic residues" evidence="2">
    <location>
        <begin position="286"/>
        <end position="299"/>
    </location>
</feature>
<dbReference type="PANTHER" id="PTHR31333:SF2">
    <property type="entry name" value="PWWP DOMAIN-CONTAINING DNA REPAIR FACTOR 4"/>
    <property type="match status" value="1"/>
</dbReference>
<feature type="region of interest" description="Disordered" evidence="2">
    <location>
        <begin position="198"/>
        <end position="308"/>
    </location>
</feature>
<dbReference type="eggNOG" id="ENOG502QPRU">
    <property type="taxonomic scope" value="Eukaryota"/>
</dbReference>
<dbReference type="RefSeq" id="XP_027288917.1">
    <property type="nucleotide sequence ID" value="XM_027433116.2"/>
</dbReference>
<organism evidence="6 9">
    <name type="scientific">Cricetulus griseus</name>
    <name type="common">Chinese hamster</name>
    <name type="synonym">Cricetulus barabensis griseus</name>
    <dbReference type="NCBI Taxonomy" id="10029"/>
    <lineage>
        <taxon>Eukaryota</taxon>
        <taxon>Metazoa</taxon>
        <taxon>Chordata</taxon>
        <taxon>Craniata</taxon>
        <taxon>Vertebrata</taxon>
        <taxon>Euteleostomi</taxon>
        <taxon>Mammalia</taxon>
        <taxon>Eutheria</taxon>
        <taxon>Euarchontoglires</taxon>
        <taxon>Glires</taxon>
        <taxon>Rodentia</taxon>
        <taxon>Myomorpha</taxon>
        <taxon>Muroidea</taxon>
        <taxon>Cricetidae</taxon>
        <taxon>Cricetinae</taxon>
        <taxon>Cricetulus</taxon>
    </lineage>
</organism>
<dbReference type="GeneID" id="100758054"/>
<dbReference type="Pfam" id="PF20887">
    <property type="entry name" value="PWP3A-B_N"/>
    <property type="match status" value="1"/>
</dbReference>
<dbReference type="Proteomes" id="UP000030759">
    <property type="component" value="Unassembled WGS sequence"/>
</dbReference>
<evidence type="ECO:0000313" key="9">
    <source>
        <dbReference type="Proteomes" id="UP000001075"/>
    </source>
</evidence>
<reference evidence="11" key="5">
    <citation type="journal article" date="2018" name="Biotechnol. Bioeng.">
        <title>A reference genome of the Chinese hamster based on a hybrid assembly strategy.</title>
        <authorList>
            <person name="Rupp O."/>
            <person name="MacDonald M.L."/>
            <person name="Li S."/>
            <person name="Dhiman H."/>
            <person name="Polson S."/>
            <person name="Griep S."/>
            <person name="Heffner K."/>
            <person name="Hernandez I."/>
            <person name="Brinkrolf K."/>
            <person name="Jadhav V."/>
            <person name="Samoudi M."/>
            <person name="Hao H."/>
            <person name="Kingham B."/>
            <person name="Goesmann A."/>
            <person name="Betenbaugh M.J."/>
            <person name="Lewis N.E."/>
            <person name="Borth N."/>
            <person name="Lee K.H."/>
        </authorList>
    </citation>
    <scope>NUCLEOTIDE SEQUENCE [LARGE SCALE GENOMIC DNA]</scope>
    <source>
        <strain evidence="11">17A/GY</strain>
    </source>
</reference>
<reference evidence="12 13" key="7">
    <citation type="submission" date="2025-04" db="UniProtKB">
        <authorList>
            <consortium name="RefSeq"/>
        </authorList>
    </citation>
    <scope>IDENTIFICATION</scope>
    <source>
        <strain evidence="12 13">17A/GY</strain>
        <tissue evidence="12 13">Liver</tissue>
    </source>
</reference>
<dbReference type="FunFam" id="2.30.30.140:FF:000063">
    <property type="entry name" value="PWWP domain-containing DNA repair factor 3A"/>
    <property type="match status" value="1"/>
</dbReference>
<dbReference type="KEGG" id="cge:113837622"/>
<dbReference type="OMA" id="CKRILPD"/>
<dbReference type="OrthoDB" id="10013064at2759"/>
<dbReference type="InterPro" id="IPR040263">
    <property type="entry name" value="PWP3A_3B_4"/>
</dbReference>
<keyword evidence="11" id="KW-1185">Reference proteome</keyword>
<dbReference type="Proteomes" id="UP001108280">
    <property type="component" value="Chromosome X"/>
</dbReference>
<dbReference type="RefSeq" id="XP_027288272.1">
    <property type="nucleotide sequence ID" value="XM_027432471.2"/>
</dbReference>
<dbReference type="Gene3D" id="2.30.30.140">
    <property type="match status" value="1"/>
</dbReference>
<evidence type="ECO:0000259" key="5">
    <source>
        <dbReference type="Pfam" id="PF20887"/>
    </source>
</evidence>
<dbReference type="PANTHER" id="PTHR31333">
    <property type="entry name" value="PWWP DOMAIN-CONTAINING DNA REPAIR FACTOR 3 FAMILY MEMBER"/>
    <property type="match status" value="1"/>
</dbReference>
<dbReference type="STRING" id="10029.G3IIS4"/>
<evidence type="ECO:0000313" key="10">
    <source>
        <dbReference type="Proteomes" id="UP000030759"/>
    </source>
</evidence>
<dbReference type="SUPFAM" id="SSF63748">
    <property type="entry name" value="Tudor/PWWP/MBT"/>
    <property type="match status" value="1"/>
</dbReference>
<sequence length="691" mass="77085">MDSAEYVLCSWKGQMWPARVLSRPRTSSHSKRRGASFLEVQILPVGEKTRVRSTEVRPLTRSEIVTIASLAGKESQGNGSPRQTRAYRRALKVALDVLGEGTCLHQRGRAGGQRRTSTATLKVPEEQANSSSHQRLHLQEHNQKGQGLSHRSPGKRGRLGPVLMGSQNEPAVQGGKAQAHTAVGPPHFEMQGNLLRGTRLWPSSYKPPAGNAGDNPNKRKLSTSKLRSLSTPASREGARAKNEQQAASGPPRHASTSPKALQQQVRCGGLEIRAIGAQRKTTLPENKQDPGPRTPKPDSKGASAACTPPIPRLRRSVRIASRKRKVHVLCAQCMLPDLEIPVHSKVTSTRGKRRVAGVEEVCQATNVASAQGPNTIERGMLVWFKFQDLPFWPAVVKSVNKNDKMARVLLIEGNMQFEHKGVRVPLRKLKHLDCGEKSVLLRRASRVYGQAINWCLSVINHYREVLACGSFLGSFMDYYTAQASYPLRRAIQEGDLHIDFPKVSYADLEDWEEETALGGKGPRKKLLPDRMRAAWDRANQKLVDFIVKRKGADQHLLDIVKGRKPSRWLDNLWKSKREVFCIETYLEDEDQLHLVARHLQEISNEADEALLSLARGDKVRFTMEVLLPEAIICSIAALDELSYKEAEEKYLRGPPVHHREKELFDKTILKAARKRSAARIWAAKDPSAPIP</sequence>
<feature type="compositionally biased region" description="Polar residues" evidence="2">
    <location>
        <begin position="254"/>
        <end position="265"/>
    </location>
</feature>
<dbReference type="Pfam" id="PF20884">
    <property type="entry name" value="MUM1-like_PWWP"/>
    <property type="match status" value="1"/>
</dbReference>
<reference evidence="9" key="1">
    <citation type="journal article" date="2011" name="Nat. Biotechnol.">
        <title>The genomic sequence of the Chinese hamster ovary (CHO)-K1 cell line.</title>
        <authorList>
            <person name="Xu X."/>
            <person name="Nagarajan H."/>
            <person name="Lewis N.E."/>
            <person name="Pan S."/>
            <person name="Cai Z."/>
            <person name="Liu X."/>
            <person name="Chen W."/>
            <person name="Xie M."/>
            <person name="Wang W."/>
            <person name="Hammond S."/>
            <person name="Andersen M.R."/>
            <person name="Neff N."/>
            <person name="Passarelli B."/>
            <person name="Koh W."/>
            <person name="Fan H.C."/>
            <person name="Wang J."/>
            <person name="Gui Y."/>
            <person name="Lee K.H."/>
            <person name="Betenbaugh M.J."/>
            <person name="Quake S.R."/>
            <person name="Famili I."/>
            <person name="Palsson B.O."/>
            <person name="Wang J."/>
        </authorList>
    </citation>
    <scope>NUCLEOTIDE SEQUENCE [LARGE SCALE GENOMIC DNA]</scope>
    <source>
        <strain evidence="9">CHO K1 cell line</strain>
    </source>
</reference>
<dbReference type="Gene3D" id="6.10.300.20">
    <property type="match status" value="1"/>
</dbReference>
<dbReference type="RefSeq" id="XP_003514558.1">
    <property type="nucleotide sequence ID" value="XM_003514510.5"/>
</dbReference>
<dbReference type="KEGG" id="cge:113837734"/>
<evidence type="ECO:0000313" key="12">
    <source>
        <dbReference type="RefSeq" id="XP_027288272.1"/>
    </source>
</evidence>
<evidence type="ECO:0000256" key="2">
    <source>
        <dbReference type="SAM" id="MobiDB-lite"/>
    </source>
</evidence>
<dbReference type="AlphaFoldDB" id="G3IIS4"/>
<reference evidence="6" key="2">
    <citation type="submission" date="2011-08" db="EMBL/GenBank/DDBJ databases">
        <title>The genomic sequence of the Chinese hamster ovary CHO-K1 cell line.</title>
        <authorList>
            <person name="Xu X."/>
            <person name="Nagarajan H."/>
            <person name="Lewis N.E."/>
            <person name="Pan S."/>
            <person name="Cai Z."/>
            <person name="Liu X."/>
            <person name="Chen W."/>
            <person name="Xie M."/>
            <person name="Wang W."/>
            <person name="Hammond S."/>
            <person name="Andersen M.R."/>
            <person name="Neff N."/>
            <person name="Passarelli B."/>
            <person name="Koh W."/>
            <person name="Fan C.H."/>
            <person name="Wang J."/>
            <person name="Gui Y."/>
            <person name="Lee K.H."/>
            <person name="Betenbaugh M.J."/>
            <person name="Quake S.R."/>
            <person name="Famili I."/>
            <person name="Palsson B.O."/>
            <person name="Wang J."/>
        </authorList>
    </citation>
    <scope>NUCLEOTIDE SEQUENCE</scope>
</reference>
<gene>
    <name evidence="13" type="primary">LOC100758054</name>
    <name evidence="12" type="synonym">LOC113837622</name>
    <name evidence="8 14" type="synonym">LOC113837734</name>
    <name evidence="7" type="ORF">H671_xg20407</name>
    <name evidence="6" type="ORF">I79_023748</name>
</gene>
<feature type="region of interest" description="Disordered" evidence="2">
    <location>
        <begin position="106"/>
        <end position="180"/>
    </location>
</feature>
<reference evidence="8" key="8">
    <citation type="submission" date="2025-05" db="UniProtKB">
        <authorList>
            <consortium name="Ensembl"/>
        </authorList>
    </citation>
    <scope>IDENTIFICATION</scope>
</reference>
<feature type="domain" description="PWWP" evidence="4">
    <location>
        <begin position="528"/>
        <end position="668"/>
    </location>
</feature>
<accession>G3IIS4</accession>
<evidence type="ECO:0000313" key="6">
    <source>
        <dbReference type="EMBL" id="EGW12735.1"/>
    </source>
</evidence>
<reference evidence="7" key="4">
    <citation type="submission" date="2013-03" db="EMBL/GenBank/DDBJ databases">
        <title>Chinese hamster genome sequenced from sorted chromosomes.</title>
        <authorList>
            <person name="Brinkrolf K."/>
            <person name="Rupp O."/>
            <person name="Laux H."/>
            <person name="Kollin F."/>
            <person name="Ernst W."/>
            <person name="Linke B."/>
            <person name="Kofler R."/>
            <person name="Romand S."/>
            <person name="Hesse F."/>
            <person name="Budach W.E."/>
            <person name="Galosy S."/>
            <person name="Muller D."/>
            <person name="Noll T."/>
            <person name="Wienberg J."/>
            <person name="Jostock T."/>
            <person name="Leonard M."/>
            <person name="Grillari J."/>
            <person name="Tauch A."/>
            <person name="Goesmann A."/>
            <person name="Helk B."/>
            <person name="Mott J.E."/>
            <person name="Puehler A."/>
            <person name="Borth N."/>
        </authorList>
    </citation>
    <scope>NUCLEOTIDE SEQUENCE</scope>
    <source>
        <strain evidence="7">17A/GY</strain>
    </source>
</reference>
<proteinExistence type="inferred from homology"/>
<feature type="domain" description="MUM1-like PWWP" evidence="3">
    <location>
        <begin position="377"/>
        <end position="455"/>
    </location>
</feature>
<dbReference type="Ensembl" id="ENSCGRT00001006184.1">
    <property type="protein sequence ID" value="ENSCGRP00001004164.1"/>
    <property type="gene ID" value="ENSCGRG00001005230.1"/>
</dbReference>